<dbReference type="EMBL" id="KT001913">
    <property type="protein sequence ID" value="AKU43464.1"/>
    <property type="molecule type" value="Genomic_DNA"/>
</dbReference>
<dbReference type="SUPFAM" id="SSF53098">
    <property type="entry name" value="Ribonuclease H-like"/>
    <property type="match status" value="1"/>
</dbReference>
<evidence type="ECO:0000259" key="1">
    <source>
        <dbReference type="Pfam" id="PF00075"/>
    </source>
</evidence>
<dbReference type="GO" id="GO:0003676">
    <property type="term" value="F:nucleic acid binding"/>
    <property type="evidence" value="ECO:0007669"/>
    <property type="project" value="InterPro"/>
</dbReference>
<keyword evidence="3" id="KW-1185">Reference proteome</keyword>
<dbReference type="InterPro" id="IPR012337">
    <property type="entry name" value="RNaseH-like_sf"/>
</dbReference>
<feature type="domain" description="RNase H type-1" evidence="1">
    <location>
        <begin position="86"/>
        <end position="257"/>
    </location>
</feature>
<dbReference type="Gene3D" id="3.30.420.10">
    <property type="entry name" value="Ribonuclease H-like superfamily/Ribonuclease H"/>
    <property type="match status" value="1"/>
</dbReference>
<dbReference type="Pfam" id="PF00075">
    <property type="entry name" value="RNase_H"/>
    <property type="match status" value="1"/>
</dbReference>
<protein>
    <submittedName>
        <fullName evidence="2">RNaseH</fullName>
    </submittedName>
</protein>
<organism evidence="2 3">
    <name type="scientific">Caulobacter phage Sansa</name>
    <dbReference type="NCBI Taxonomy" id="1675600"/>
    <lineage>
        <taxon>Viruses</taxon>
        <taxon>Duplodnaviria</taxon>
        <taxon>Heunggongvirae</taxon>
        <taxon>Uroviricota</taxon>
        <taxon>Caudoviricetes</taxon>
        <taxon>Sansavirus</taxon>
        <taxon>Sansavirus sansa</taxon>
        <taxon>Caulobacter virus Sansa</taxon>
    </lineage>
</organism>
<accession>A0A0K1LLY4</accession>
<proteinExistence type="predicted"/>
<dbReference type="Proteomes" id="UP000225322">
    <property type="component" value="Segment"/>
</dbReference>
<dbReference type="InterPro" id="IPR002156">
    <property type="entry name" value="RNaseH_domain"/>
</dbReference>
<dbReference type="InterPro" id="IPR036397">
    <property type="entry name" value="RNaseH_sf"/>
</dbReference>
<sequence>MRPAQIRRLAEFEASLAAWRNENIGAQKLNPNGVHYRMVGVHGLVVDVWPTTGRWMRQGSRIGGTGMEGLLKALREEHAEETADMVTIFTDASYDHRDRSAGYAAWCKTGGGAGELISGQIKSGPLSAEIAEAMAIANALFQARRKGIIKKGAKVMVQSDCINALAKIRTHVPGSKSSPAPGGLPVGYSSFPHKSNAAARRRQQPVVEQYKGVLDSVCSLVLEMNLVLLLRHVKAHTGKSDPRSYVNRICDAAARERMKEMRAGEAA</sequence>
<reference evidence="2 3" key="1">
    <citation type="journal article" date="2015" name="Genome Announc.">
        <title>Complete Genome Sequence of Caulobacter crescentus Siphophage Sansa.</title>
        <authorList>
            <person name="Vara L."/>
            <person name="Kane A.A."/>
            <person name="Cahill J.L."/>
            <person name="Rasche E.S."/>
            <person name="Kuty Everett G.F."/>
        </authorList>
    </citation>
    <scope>NUCLEOTIDE SEQUENCE [LARGE SCALE GENOMIC DNA]</scope>
</reference>
<dbReference type="GO" id="GO:0004523">
    <property type="term" value="F:RNA-DNA hybrid ribonuclease activity"/>
    <property type="evidence" value="ECO:0007669"/>
    <property type="project" value="InterPro"/>
</dbReference>
<gene>
    <name evidence="2" type="ORF">CPT_Sansa60</name>
</gene>
<evidence type="ECO:0000313" key="2">
    <source>
        <dbReference type="EMBL" id="AKU43464.1"/>
    </source>
</evidence>
<evidence type="ECO:0000313" key="3">
    <source>
        <dbReference type="Proteomes" id="UP000225322"/>
    </source>
</evidence>
<name>A0A0K1LLY4_9CAUD</name>